<feature type="coiled-coil region" evidence="1">
    <location>
        <begin position="248"/>
        <end position="275"/>
    </location>
</feature>
<evidence type="ECO:0000313" key="4">
    <source>
        <dbReference type="Proteomes" id="UP001153709"/>
    </source>
</evidence>
<organism evidence="3 4">
    <name type="scientific">Diabrotica balteata</name>
    <name type="common">Banded cucumber beetle</name>
    <dbReference type="NCBI Taxonomy" id="107213"/>
    <lineage>
        <taxon>Eukaryota</taxon>
        <taxon>Metazoa</taxon>
        <taxon>Ecdysozoa</taxon>
        <taxon>Arthropoda</taxon>
        <taxon>Hexapoda</taxon>
        <taxon>Insecta</taxon>
        <taxon>Pterygota</taxon>
        <taxon>Neoptera</taxon>
        <taxon>Endopterygota</taxon>
        <taxon>Coleoptera</taxon>
        <taxon>Polyphaga</taxon>
        <taxon>Cucujiformia</taxon>
        <taxon>Chrysomeloidea</taxon>
        <taxon>Chrysomelidae</taxon>
        <taxon>Galerucinae</taxon>
        <taxon>Diabroticina</taxon>
        <taxon>Diabroticites</taxon>
        <taxon>Diabrotica</taxon>
    </lineage>
</organism>
<dbReference type="AlphaFoldDB" id="A0A9N9XBF3"/>
<dbReference type="Proteomes" id="UP001153709">
    <property type="component" value="Chromosome 4"/>
</dbReference>
<gene>
    <name evidence="3" type="ORF">DIABBA_LOCUS6062</name>
</gene>
<dbReference type="InterPro" id="IPR001251">
    <property type="entry name" value="CRAL-TRIO_dom"/>
</dbReference>
<sequence length="304" mass="36594">MPSKAFFKTDRQDVWKHFGKDEESVNAEVNIIKKWLKTQKHFPETPTDVMIQYILTICHFSIERTKQCLEMYYAIRTVMPQYFKQTNPTSYHMTETNNLFIMCPLPTLTKNLERVFFVKFNKRNSARFKLNKVIASAFIIPPEVRMFEDLSVNDKIVMDFKNIKLLYIPKFKPDHFRKVGFLVEELWNNQLKEIHCVNVPKYAEKLIYFCRTFLNKELREKIFVHKSLEDLYKVVPREILPKDYGGEEEDLKDINSKWLNKLKEYRQRYEKLEHMKINNSLKTPYGLNCDIFGYYGNYMKTETH</sequence>
<feature type="domain" description="CRAL-TRIO" evidence="2">
    <location>
        <begin position="79"/>
        <end position="252"/>
    </location>
</feature>
<name>A0A9N9XBF3_DIABA</name>
<dbReference type="InterPro" id="IPR036273">
    <property type="entry name" value="CRAL/TRIO_N_dom_sf"/>
</dbReference>
<dbReference type="GO" id="GO:0016020">
    <property type="term" value="C:membrane"/>
    <property type="evidence" value="ECO:0007669"/>
    <property type="project" value="TreeGrafter"/>
</dbReference>
<accession>A0A9N9XBF3</accession>
<evidence type="ECO:0000313" key="3">
    <source>
        <dbReference type="EMBL" id="CAG9832598.1"/>
    </source>
</evidence>
<dbReference type="SUPFAM" id="SSF46938">
    <property type="entry name" value="CRAL/TRIO N-terminal domain"/>
    <property type="match status" value="1"/>
</dbReference>
<dbReference type="Gene3D" id="3.40.525.10">
    <property type="entry name" value="CRAL-TRIO lipid binding domain"/>
    <property type="match status" value="1"/>
</dbReference>
<dbReference type="SUPFAM" id="SSF52087">
    <property type="entry name" value="CRAL/TRIO domain"/>
    <property type="match status" value="1"/>
</dbReference>
<dbReference type="PANTHER" id="PTHR10174">
    <property type="entry name" value="ALPHA-TOCOPHEROL TRANSFER PROTEIN-RELATED"/>
    <property type="match status" value="1"/>
</dbReference>
<dbReference type="PROSITE" id="PS50191">
    <property type="entry name" value="CRAL_TRIO"/>
    <property type="match status" value="1"/>
</dbReference>
<dbReference type="PANTHER" id="PTHR10174:SF222">
    <property type="entry name" value="GH10083P-RELATED"/>
    <property type="match status" value="1"/>
</dbReference>
<dbReference type="PRINTS" id="PR00180">
    <property type="entry name" value="CRETINALDHBP"/>
</dbReference>
<dbReference type="CDD" id="cd00170">
    <property type="entry name" value="SEC14"/>
    <property type="match status" value="1"/>
</dbReference>
<dbReference type="Pfam" id="PF00650">
    <property type="entry name" value="CRAL_TRIO"/>
    <property type="match status" value="1"/>
</dbReference>
<dbReference type="OrthoDB" id="7126740at2759"/>
<reference evidence="3" key="1">
    <citation type="submission" date="2022-01" db="EMBL/GenBank/DDBJ databases">
        <authorList>
            <person name="King R."/>
        </authorList>
    </citation>
    <scope>NUCLEOTIDE SEQUENCE</scope>
</reference>
<evidence type="ECO:0000256" key="1">
    <source>
        <dbReference type="SAM" id="Coils"/>
    </source>
</evidence>
<dbReference type="Gene3D" id="1.20.5.1200">
    <property type="entry name" value="Alpha-tocopherol transfer"/>
    <property type="match status" value="1"/>
</dbReference>
<keyword evidence="1" id="KW-0175">Coiled coil</keyword>
<dbReference type="GO" id="GO:1902936">
    <property type="term" value="F:phosphatidylinositol bisphosphate binding"/>
    <property type="evidence" value="ECO:0007669"/>
    <property type="project" value="TreeGrafter"/>
</dbReference>
<proteinExistence type="predicted"/>
<protein>
    <recommendedName>
        <fullName evidence="2">CRAL-TRIO domain-containing protein</fullName>
    </recommendedName>
</protein>
<keyword evidence="4" id="KW-1185">Reference proteome</keyword>
<dbReference type="EMBL" id="OU898279">
    <property type="protein sequence ID" value="CAG9832598.1"/>
    <property type="molecule type" value="Genomic_DNA"/>
</dbReference>
<evidence type="ECO:0000259" key="2">
    <source>
        <dbReference type="PROSITE" id="PS50191"/>
    </source>
</evidence>
<dbReference type="InterPro" id="IPR036865">
    <property type="entry name" value="CRAL-TRIO_dom_sf"/>
</dbReference>